<evidence type="ECO:0000256" key="1">
    <source>
        <dbReference type="SAM" id="MobiDB-lite"/>
    </source>
</evidence>
<proteinExistence type="predicted"/>
<evidence type="ECO:0000313" key="2">
    <source>
        <dbReference type="EMBL" id="EHY65259.1"/>
    </source>
</evidence>
<dbReference type="HOGENOM" id="CLU_2320976_0_0_1"/>
<dbReference type="EMBL" id="AKIJ01000001">
    <property type="protein sequence ID" value="KFG27114.1"/>
    <property type="molecule type" value="Genomic_DNA"/>
</dbReference>
<keyword evidence="4" id="KW-1185">Reference proteome</keyword>
<evidence type="ECO:0008006" key="5">
    <source>
        <dbReference type="Google" id="ProtNLM"/>
    </source>
</evidence>
<dbReference type="AlphaFoldDB" id="H8ZDN4"/>
<reference evidence="3" key="2">
    <citation type="submission" date="2012-10" db="EMBL/GenBank/DDBJ databases">
        <authorList>
            <consortium name="The Broad Institute Genome Sequencing Platform"/>
            <consortium name="The Broad Institute Genome Sequencing Center for Infectious Disease"/>
            <person name="Cuomo C."/>
            <person name="Troemel E."/>
            <person name="Walker B."/>
            <person name="Young S.K."/>
            <person name="Zeng Q."/>
            <person name="Gargeya S."/>
            <person name="Fitzgerald M."/>
            <person name="Haas B."/>
            <person name="Abouelleil A."/>
            <person name="Alvarado L."/>
            <person name="Arachchi H.M."/>
            <person name="Berlin A.M."/>
            <person name="Chapman S.B."/>
            <person name="Goldberg J."/>
            <person name="Griggs A."/>
            <person name="Gujja S."/>
            <person name="Hansen M."/>
            <person name="Howarth C."/>
            <person name="Imamovic A."/>
            <person name="Larimer J."/>
            <person name="McCowan C."/>
            <person name="Murphy C."/>
            <person name="Neiman D."/>
            <person name="Pearson M."/>
            <person name="Priest M."/>
            <person name="Roberts A."/>
            <person name="Saif S."/>
            <person name="Shea T."/>
            <person name="Sisk P."/>
            <person name="Sykes S."/>
            <person name="Wortman J."/>
            <person name="Nusbaum C."/>
            <person name="Birren B."/>
        </authorList>
    </citation>
    <scope>NUCLEOTIDE SEQUENCE</scope>
    <source>
        <strain evidence="3">ERTm6</strain>
    </source>
</reference>
<feature type="compositionally biased region" description="Basic residues" evidence="1">
    <location>
        <begin position="70"/>
        <end position="81"/>
    </location>
</feature>
<accession>H8ZDN4</accession>
<reference evidence="3 4" key="3">
    <citation type="journal article" date="2014" name="Genome Announc.">
        <title>Genome Sequence of the Microsporidian Species Nematocida sp1 Strain ERTm6 (ATCC PRA-372).</title>
        <authorList>
            <person name="Bakowski M.A."/>
            <person name="Priest M."/>
            <person name="Young S."/>
            <person name="Cuomo C.A."/>
            <person name="Troemel E.R."/>
        </authorList>
    </citation>
    <scope>NUCLEOTIDE SEQUENCE [LARGE SCALE GENOMIC DNA]</scope>
    <source>
        <strain evidence="3 4">ERTm6</strain>
    </source>
</reference>
<dbReference type="EMBL" id="JH604636">
    <property type="protein sequence ID" value="EHY65259.1"/>
    <property type="molecule type" value="Genomic_DNA"/>
</dbReference>
<feature type="region of interest" description="Disordered" evidence="1">
    <location>
        <begin position="68"/>
        <end position="87"/>
    </location>
</feature>
<organism evidence="2">
    <name type="scientific">Nematocida ausubeli (strain ATCC PRA-371 / ERTm2)</name>
    <name type="common">Nematode killer fungus</name>
    <dbReference type="NCBI Taxonomy" id="1913371"/>
    <lineage>
        <taxon>Eukaryota</taxon>
        <taxon>Fungi</taxon>
        <taxon>Fungi incertae sedis</taxon>
        <taxon>Microsporidia</taxon>
        <taxon>Nematocida</taxon>
    </lineage>
</organism>
<feature type="compositionally biased region" description="Polar residues" evidence="1">
    <location>
        <begin position="8"/>
        <end position="22"/>
    </location>
</feature>
<feature type="region of interest" description="Disordered" evidence="1">
    <location>
        <begin position="1"/>
        <end position="22"/>
    </location>
</feature>
<dbReference type="Proteomes" id="UP000054524">
    <property type="component" value="Unassembled WGS sequence"/>
</dbReference>
<dbReference type="OrthoDB" id="24683at2759"/>
<sequence length="99" mass="11776">MGKRKPSKTTNNKRSTHRTTSIGCKLRNREKDYDEIRKRLEYNISEPIENPKHARCIECDRVMEASTIDKHRKSREHRKRLKDLAEDALLEQDRKNGLC</sequence>
<dbReference type="Proteomes" id="UP000005622">
    <property type="component" value="Unassembled WGS sequence"/>
</dbReference>
<evidence type="ECO:0000313" key="3">
    <source>
        <dbReference type="EMBL" id="KFG27114.1"/>
    </source>
</evidence>
<accession>A0A086J4P6</accession>
<gene>
    <name evidence="2" type="ORF">NERG_01705</name>
    <name evidence="3" type="ORF">NESG_00189</name>
</gene>
<reference evidence="2" key="1">
    <citation type="submission" date="2011-03" db="EMBL/GenBank/DDBJ databases">
        <title>The Genome Sequence of Nematocida sp1 strain ERTm2.</title>
        <authorList>
            <consortium name="The Broad Institute Genome Sequencing Platform"/>
            <consortium name="The Broad Institute Genome Sequencing Center for Infectious Disease"/>
            <person name="Cuomo C."/>
            <person name="Troemel E."/>
            <person name="Young S.K."/>
            <person name="Zeng Q."/>
            <person name="Gargeya S."/>
            <person name="Fitzgerald M."/>
            <person name="Haas B."/>
            <person name="Abouelleil A."/>
            <person name="Alvarado L."/>
            <person name="Arachchi H.M."/>
            <person name="Berlin A."/>
            <person name="Brown A."/>
            <person name="Chapman S.B."/>
            <person name="Chen Z."/>
            <person name="Dunbar C."/>
            <person name="Freedman E."/>
            <person name="Gearin G."/>
            <person name="Gellesch M."/>
            <person name="Goldberg J."/>
            <person name="Griggs A."/>
            <person name="Gujja S."/>
            <person name="Heilman E.R."/>
            <person name="Heiman D."/>
            <person name="Howarth C."/>
            <person name="Larson L."/>
            <person name="Lui A."/>
            <person name="MacDonald P.J.P."/>
            <person name="Mehta T."/>
            <person name="Montmayeur A."/>
            <person name="Murphy C."/>
            <person name="Neiman D."/>
            <person name="Pearson M."/>
            <person name="Priest M."/>
            <person name="Roberts A."/>
            <person name="Saif S."/>
            <person name="Shea T."/>
            <person name="Shenoy N."/>
            <person name="Sisk P."/>
            <person name="Stolte C."/>
            <person name="Sykes S."/>
            <person name="White J."/>
            <person name="Yandava C."/>
            <person name="Wortman J."/>
            <person name="Nusbaum C."/>
            <person name="Birren B."/>
        </authorList>
    </citation>
    <scope>NUCLEOTIDE SEQUENCE</scope>
    <source>
        <strain evidence="2">ERTm2</strain>
    </source>
</reference>
<protein>
    <recommendedName>
        <fullName evidence="5">C2H2-type domain-containing protein</fullName>
    </recommendedName>
</protein>
<evidence type="ECO:0000313" key="4">
    <source>
        <dbReference type="Proteomes" id="UP000054524"/>
    </source>
</evidence>
<name>H8ZDN4_NEMA1</name>